<dbReference type="InterPro" id="IPR011992">
    <property type="entry name" value="EF-hand-dom_pair"/>
</dbReference>
<reference evidence="3" key="1">
    <citation type="submission" date="2020-05" db="EMBL/GenBank/DDBJ databases">
        <authorList>
            <person name="Chiriac C."/>
            <person name="Salcher M."/>
            <person name="Ghai R."/>
            <person name="Kavagutti S V."/>
        </authorList>
    </citation>
    <scope>NUCLEOTIDE SEQUENCE</scope>
</reference>
<gene>
    <name evidence="3" type="ORF">UFOPK3957_00540</name>
</gene>
<protein>
    <submittedName>
        <fullName evidence="3">Unannotated protein</fullName>
    </submittedName>
</protein>
<keyword evidence="1" id="KW-0812">Transmembrane</keyword>
<sequence length="433" mass="48149">MTIRLRLLTVAGLTCIATILVCLLATDSINNPLNLGLGTRGVAVLIVAGTALIADIVIIYIHAVQPPHPKFLLSWDHRLSIRAHAIAGSVETVLGIVAWITDSRSLAIATGFVALIQIAASYYQTPGVFGMKGVAVPLYYAAISVHLFCAVNLIATGDIAWLERTWIILQTYAFVRIMYFLLGRTSAFRGSEYTIAVVLGGMITGPFVLGPIAPFFIVTIVALYLLLYWLILRPTKTEWSALFVEHIRRTLAPRLQEGWRAMGISVPQGLSEREEAEFVFQQLDSDGSGTLNLVEMEPLLAGLGVSTRLQSCLLNHQQQSGDSTEVTFDTFFTTLWLPSRLEGSTGVPREKGLTDEQTGRIVFDFLDIHGRGYVDEIQIEILLLGWGMDLHEAQRTIRRISGPVQMQYSYDEFRTRLKPIWRYGYERLTTDAE</sequence>
<name>A0A6J7MVD0_9ZZZZ</name>
<feature type="transmembrane region" description="Helical" evidence="1">
    <location>
        <begin position="106"/>
        <end position="123"/>
    </location>
</feature>
<keyword evidence="1" id="KW-1133">Transmembrane helix</keyword>
<feature type="transmembrane region" description="Helical" evidence="1">
    <location>
        <begin position="161"/>
        <end position="181"/>
    </location>
</feature>
<dbReference type="Gene3D" id="1.10.238.10">
    <property type="entry name" value="EF-hand"/>
    <property type="match status" value="1"/>
</dbReference>
<evidence type="ECO:0000256" key="1">
    <source>
        <dbReference type="SAM" id="Phobius"/>
    </source>
</evidence>
<feature type="transmembrane region" description="Helical" evidence="1">
    <location>
        <begin position="81"/>
        <end position="100"/>
    </location>
</feature>
<feature type="domain" description="EF-hand" evidence="2">
    <location>
        <begin position="271"/>
        <end position="306"/>
    </location>
</feature>
<dbReference type="PROSITE" id="PS50222">
    <property type="entry name" value="EF_HAND_2"/>
    <property type="match status" value="1"/>
</dbReference>
<feature type="transmembrane region" description="Helical" evidence="1">
    <location>
        <begin position="193"/>
        <end position="209"/>
    </location>
</feature>
<dbReference type="InterPro" id="IPR002048">
    <property type="entry name" value="EF_hand_dom"/>
</dbReference>
<dbReference type="InterPro" id="IPR018247">
    <property type="entry name" value="EF_Hand_1_Ca_BS"/>
</dbReference>
<dbReference type="EMBL" id="CAFBOM010000068">
    <property type="protein sequence ID" value="CAB4982409.1"/>
    <property type="molecule type" value="Genomic_DNA"/>
</dbReference>
<feature type="transmembrane region" description="Helical" evidence="1">
    <location>
        <begin position="215"/>
        <end position="232"/>
    </location>
</feature>
<evidence type="ECO:0000259" key="2">
    <source>
        <dbReference type="PROSITE" id="PS50222"/>
    </source>
</evidence>
<proteinExistence type="predicted"/>
<organism evidence="3">
    <name type="scientific">freshwater metagenome</name>
    <dbReference type="NCBI Taxonomy" id="449393"/>
    <lineage>
        <taxon>unclassified sequences</taxon>
        <taxon>metagenomes</taxon>
        <taxon>ecological metagenomes</taxon>
    </lineage>
</organism>
<dbReference type="AlphaFoldDB" id="A0A6J7MVD0"/>
<feature type="transmembrane region" description="Helical" evidence="1">
    <location>
        <begin position="41"/>
        <end position="61"/>
    </location>
</feature>
<accession>A0A6J7MVD0</accession>
<dbReference type="GO" id="GO:0005509">
    <property type="term" value="F:calcium ion binding"/>
    <property type="evidence" value="ECO:0007669"/>
    <property type="project" value="InterPro"/>
</dbReference>
<dbReference type="SUPFAM" id="SSF47473">
    <property type="entry name" value="EF-hand"/>
    <property type="match status" value="1"/>
</dbReference>
<feature type="transmembrane region" description="Helical" evidence="1">
    <location>
        <begin position="135"/>
        <end position="155"/>
    </location>
</feature>
<dbReference type="PROSITE" id="PS00018">
    <property type="entry name" value="EF_HAND_1"/>
    <property type="match status" value="1"/>
</dbReference>
<evidence type="ECO:0000313" key="3">
    <source>
        <dbReference type="EMBL" id="CAB4982409.1"/>
    </source>
</evidence>
<keyword evidence="1" id="KW-0472">Membrane</keyword>